<name>A0A9D9DRF9_9BACT</name>
<gene>
    <name evidence="2" type="ORF">IAB08_05310</name>
</gene>
<dbReference type="InterPro" id="IPR030392">
    <property type="entry name" value="S74_ICA"/>
</dbReference>
<sequence>MKKRILSVVAVFALTGTMAFGQLKIYNSELLKIGNVNETPDITTGFEVSMPNIYLKSGNYGLKFSNSKFRIGDVASMNSLSPGFEVAMPAVRMGTGSVGLSIEATQVLLGKISSSSTSFKSYFQLLPAEAWIGLDRGIVRLSILRDVQYVPKSGVIDGGGNIGGMESMAKGDVFQIESQGYPLMMGSASKQLVGVYSTRYYSTSATGISSLSDARYKTNVRPMEAAVGKVMEMNPVRFDYANIDSLGNKVADSTRSNRVGFIAQELIEVCPEAVGYDPYEDFYTVDYSVLIPFLVKAVQEQQAEIEALKAALKAKEE</sequence>
<evidence type="ECO:0000313" key="3">
    <source>
        <dbReference type="Proteomes" id="UP000823612"/>
    </source>
</evidence>
<dbReference type="PROSITE" id="PS51688">
    <property type="entry name" value="ICA"/>
    <property type="match status" value="1"/>
</dbReference>
<reference evidence="2" key="2">
    <citation type="journal article" date="2021" name="PeerJ">
        <title>Extensive microbial diversity within the chicken gut microbiome revealed by metagenomics and culture.</title>
        <authorList>
            <person name="Gilroy R."/>
            <person name="Ravi A."/>
            <person name="Getino M."/>
            <person name="Pursley I."/>
            <person name="Horton D.L."/>
            <person name="Alikhan N.F."/>
            <person name="Baker D."/>
            <person name="Gharbi K."/>
            <person name="Hall N."/>
            <person name="Watson M."/>
            <person name="Adriaenssens E.M."/>
            <person name="Foster-Nyarko E."/>
            <person name="Jarju S."/>
            <person name="Secka A."/>
            <person name="Antonio M."/>
            <person name="Oren A."/>
            <person name="Chaudhuri R.R."/>
            <person name="La Ragione R."/>
            <person name="Hildebrand F."/>
            <person name="Pallen M.J."/>
        </authorList>
    </citation>
    <scope>NUCLEOTIDE SEQUENCE</scope>
    <source>
        <strain evidence="2">2889</strain>
    </source>
</reference>
<proteinExistence type="predicted"/>
<dbReference type="Proteomes" id="UP000823612">
    <property type="component" value="Unassembled WGS sequence"/>
</dbReference>
<reference evidence="2" key="1">
    <citation type="submission" date="2020-10" db="EMBL/GenBank/DDBJ databases">
        <authorList>
            <person name="Gilroy R."/>
        </authorList>
    </citation>
    <scope>NUCLEOTIDE SEQUENCE</scope>
    <source>
        <strain evidence="2">2889</strain>
    </source>
</reference>
<dbReference type="InterPro" id="IPR036388">
    <property type="entry name" value="WH-like_DNA-bd_sf"/>
</dbReference>
<accession>A0A9D9DRF9</accession>
<evidence type="ECO:0000259" key="1">
    <source>
        <dbReference type="PROSITE" id="PS51688"/>
    </source>
</evidence>
<comment type="caution">
    <text evidence="2">The sequence shown here is derived from an EMBL/GenBank/DDBJ whole genome shotgun (WGS) entry which is preliminary data.</text>
</comment>
<dbReference type="AlphaFoldDB" id="A0A9D9DRF9"/>
<evidence type="ECO:0000313" key="2">
    <source>
        <dbReference type="EMBL" id="MBO8432692.1"/>
    </source>
</evidence>
<protein>
    <submittedName>
        <fullName evidence="2">Tail fiber domain-containing protein</fullName>
    </submittedName>
</protein>
<organism evidence="2 3">
    <name type="scientific">Candidatus Pullibacteroides excrementavium</name>
    <dbReference type="NCBI Taxonomy" id="2840905"/>
    <lineage>
        <taxon>Bacteria</taxon>
        <taxon>Pseudomonadati</taxon>
        <taxon>Bacteroidota</taxon>
        <taxon>Bacteroidia</taxon>
        <taxon>Bacteroidales</taxon>
        <taxon>Candidatus Pullibacteroides</taxon>
    </lineage>
</organism>
<dbReference type="EMBL" id="JADIMZ010000083">
    <property type="protein sequence ID" value="MBO8432692.1"/>
    <property type="molecule type" value="Genomic_DNA"/>
</dbReference>
<feature type="domain" description="Peptidase S74" evidence="1">
    <location>
        <begin position="212"/>
        <end position="312"/>
    </location>
</feature>
<dbReference type="Gene3D" id="1.10.10.10">
    <property type="entry name" value="Winged helix-like DNA-binding domain superfamily/Winged helix DNA-binding domain"/>
    <property type="match status" value="1"/>
</dbReference>
<dbReference type="Pfam" id="PF13884">
    <property type="entry name" value="Peptidase_S74"/>
    <property type="match status" value="1"/>
</dbReference>